<feature type="transmembrane region" description="Helical" evidence="1">
    <location>
        <begin position="98"/>
        <end position="118"/>
    </location>
</feature>
<protein>
    <recommendedName>
        <fullName evidence="3">Acyltransferase 3 domain-containing protein</fullName>
    </recommendedName>
</protein>
<dbReference type="InterPro" id="IPR050879">
    <property type="entry name" value="Acyltransferase_3"/>
</dbReference>
<dbReference type="Proteomes" id="UP001295423">
    <property type="component" value="Unassembled WGS sequence"/>
</dbReference>
<keyword evidence="1" id="KW-0472">Membrane</keyword>
<name>A0AAD2CDT0_9STRA</name>
<evidence type="ECO:0000256" key="2">
    <source>
        <dbReference type="SAM" id="SignalP"/>
    </source>
</evidence>
<organism evidence="4 5">
    <name type="scientific">Cylindrotheca closterium</name>
    <dbReference type="NCBI Taxonomy" id="2856"/>
    <lineage>
        <taxon>Eukaryota</taxon>
        <taxon>Sar</taxon>
        <taxon>Stramenopiles</taxon>
        <taxon>Ochrophyta</taxon>
        <taxon>Bacillariophyta</taxon>
        <taxon>Bacillariophyceae</taxon>
        <taxon>Bacillariophycidae</taxon>
        <taxon>Bacillariales</taxon>
        <taxon>Bacillariaceae</taxon>
        <taxon>Cylindrotheca</taxon>
    </lineage>
</organism>
<feature type="transmembrane region" description="Helical" evidence="1">
    <location>
        <begin position="342"/>
        <end position="361"/>
    </location>
</feature>
<evidence type="ECO:0000313" key="5">
    <source>
        <dbReference type="Proteomes" id="UP001295423"/>
    </source>
</evidence>
<dbReference type="PANTHER" id="PTHR23028:SF53">
    <property type="entry name" value="ACYL_TRANSF_3 DOMAIN-CONTAINING PROTEIN"/>
    <property type="match status" value="1"/>
</dbReference>
<dbReference type="Pfam" id="PF01757">
    <property type="entry name" value="Acyl_transf_3"/>
    <property type="match status" value="1"/>
</dbReference>
<feature type="transmembrane region" description="Helical" evidence="1">
    <location>
        <begin position="181"/>
        <end position="198"/>
    </location>
</feature>
<feature type="transmembrane region" description="Helical" evidence="1">
    <location>
        <begin position="411"/>
        <end position="433"/>
    </location>
</feature>
<dbReference type="GO" id="GO:0016020">
    <property type="term" value="C:membrane"/>
    <property type="evidence" value="ECO:0007669"/>
    <property type="project" value="TreeGrafter"/>
</dbReference>
<feature type="chain" id="PRO_5042226384" description="Acyltransferase 3 domain-containing protein" evidence="2">
    <location>
        <begin position="26"/>
        <end position="492"/>
    </location>
</feature>
<gene>
    <name evidence="4" type="ORF">CYCCA115_LOCUS2074</name>
</gene>
<keyword evidence="5" id="KW-1185">Reference proteome</keyword>
<feature type="transmembrane region" description="Helical" evidence="1">
    <location>
        <begin position="453"/>
        <end position="472"/>
    </location>
</feature>
<accession>A0AAD2CDT0</accession>
<feature type="signal peptide" evidence="2">
    <location>
        <begin position="1"/>
        <end position="25"/>
    </location>
</feature>
<feature type="transmembrane region" description="Helical" evidence="1">
    <location>
        <begin position="236"/>
        <end position="256"/>
    </location>
</feature>
<evidence type="ECO:0000259" key="3">
    <source>
        <dbReference type="Pfam" id="PF01757"/>
    </source>
</evidence>
<sequence>MWFLRHLLAFHLSLSISVDHTRVSAFGISSPCGSVRIGSNPVQPSTSNTNKKYLLNQQQHQQGLDFATSIPRGGTRIMAASTDTATASAAPKKKRVRLTALDGIRALLALHIVLGHFLRFAKPNGFLMKFFAQVNLTVGAFFAISGYVTAYTSTEVGEQKASAKLTDTPAQKWWLSKVMSFYPMHWLVLLLFSPMFIYSDLAVKGWSTVAINGLLSVTLTQAWMPMHAEVWNAPTWFLSSLAFSMAVMPFCLPKIASMDKKALRKTTGWLWLVNLLPVLGYVLDHNVWLVEGMTAPKHHPALAVFNAQRFHPVFNVAEILMGATMCRLAMLDDDKENKLPKPTNWMSTAMPLLGCLGVLMARASGLVPDCSDLLVRSVIFTPLFLKFVLGSHRNTVSGAWDPISTILSNNALVWLGGLSFPIFVVHGPLGQVFYKRLIAGKLWGGVLWGPQYFALYLASVFGTAILLQKFFLQNKAVGSWSKKKVEDFAAWM</sequence>
<keyword evidence="1" id="KW-0812">Transmembrane</keyword>
<keyword evidence="1" id="KW-1133">Transmembrane helix</keyword>
<comment type="caution">
    <text evidence="4">The sequence shown here is derived from an EMBL/GenBank/DDBJ whole genome shotgun (WGS) entry which is preliminary data.</text>
</comment>
<dbReference type="PANTHER" id="PTHR23028">
    <property type="entry name" value="ACETYLTRANSFERASE"/>
    <property type="match status" value="1"/>
</dbReference>
<dbReference type="GO" id="GO:0016747">
    <property type="term" value="F:acyltransferase activity, transferring groups other than amino-acyl groups"/>
    <property type="evidence" value="ECO:0007669"/>
    <property type="project" value="InterPro"/>
</dbReference>
<feature type="domain" description="Acyltransferase 3" evidence="3">
    <location>
        <begin position="100"/>
        <end position="466"/>
    </location>
</feature>
<dbReference type="EMBL" id="CAKOGP040000113">
    <property type="protein sequence ID" value="CAJ1930761.1"/>
    <property type="molecule type" value="Genomic_DNA"/>
</dbReference>
<feature type="transmembrane region" description="Helical" evidence="1">
    <location>
        <begin position="268"/>
        <end position="290"/>
    </location>
</feature>
<feature type="transmembrane region" description="Helical" evidence="1">
    <location>
        <begin position="130"/>
        <end position="150"/>
    </location>
</feature>
<reference evidence="4" key="1">
    <citation type="submission" date="2023-08" db="EMBL/GenBank/DDBJ databases">
        <authorList>
            <person name="Audoor S."/>
            <person name="Bilcke G."/>
        </authorList>
    </citation>
    <scope>NUCLEOTIDE SEQUENCE</scope>
</reference>
<evidence type="ECO:0000256" key="1">
    <source>
        <dbReference type="SAM" id="Phobius"/>
    </source>
</evidence>
<proteinExistence type="predicted"/>
<dbReference type="InterPro" id="IPR002656">
    <property type="entry name" value="Acyl_transf_3_dom"/>
</dbReference>
<feature type="transmembrane region" description="Helical" evidence="1">
    <location>
        <begin position="373"/>
        <end position="390"/>
    </location>
</feature>
<dbReference type="GO" id="GO:0000271">
    <property type="term" value="P:polysaccharide biosynthetic process"/>
    <property type="evidence" value="ECO:0007669"/>
    <property type="project" value="TreeGrafter"/>
</dbReference>
<evidence type="ECO:0000313" key="4">
    <source>
        <dbReference type="EMBL" id="CAJ1930761.1"/>
    </source>
</evidence>
<keyword evidence="2" id="KW-0732">Signal</keyword>
<dbReference type="AlphaFoldDB" id="A0AAD2CDT0"/>